<feature type="binding site" evidence="16">
    <location>
        <begin position="100"/>
        <end position="103"/>
    </location>
    <ligand>
        <name>substrate</name>
    </ligand>
</feature>
<keyword evidence="9 16" id="KW-0547">Nucleotide-binding</keyword>
<evidence type="ECO:0000256" key="16">
    <source>
        <dbReference type="HAMAP-Rule" id="MF_01274"/>
    </source>
</evidence>
<evidence type="ECO:0000256" key="12">
    <source>
        <dbReference type="ARBA" id="ARBA00022958"/>
    </source>
</evidence>
<dbReference type="NCBIfam" id="TIGR00671">
    <property type="entry name" value="baf"/>
    <property type="match status" value="1"/>
</dbReference>
<accession>A0A853I596</accession>
<reference evidence="17 18" key="1">
    <citation type="submission" date="2020-07" db="EMBL/GenBank/DDBJ databases">
        <title>Endozoicomonas sp. nov., isolated from sediment.</title>
        <authorList>
            <person name="Gu T."/>
        </authorList>
    </citation>
    <scope>NUCLEOTIDE SEQUENCE [LARGE SCALE GENOMIC DNA]</scope>
    <source>
        <strain evidence="17 18">SM1973</strain>
    </source>
</reference>
<feature type="binding site" evidence="16">
    <location>
        <position position="93"/>
    </location>
    <ligand>
        <name>substrate</name>
    </ligand>
</feature>
<feature type="active site" description="Proton acceptor" evidence="16">
    <location>
        <position position="102"/>
    </location>
</feature>
<sequence>MNRLEVDVGNTRIKWRYAEGGSYVAKGALDLSEAPEVAKKLRIQGVMPQQIIVANVAGEEVRLQLKDGCQRGWEVEPYFVKTQKNAYGIEVAYADVTKLGVDRWLAMLGCHHLYPSCAKVVVSLGSAITVDVIDMNGMHEGGYIVPGFRLMRESLRVSTAQVQVDSTSLQRVDLGKNTAEAVEHGMLKMVIAFIESVVVPLKPQNSEAIVVITGGDAAAIASSLTVDYLHEPELVLDGLALIAQ</sequence>
<comment type="similarity">
    <text evidence="14 16">Belongs to the type III pantothenate kinase family.</text>
</comment>
<dbReference type="Pfam" id="PF03309">
    <property type="entry name" value="Pan_kinase"/>
    <property type="match status" value="1"/>
</dbReference>
<keyword evidence="18" id="KW-1185">Reference proteome</keyword>
<keyword evidence="13 16" id="KW-0173">Coenzyme A biosynthesis</keyword>
<dbReference type="GO" id="GO:0015937">
    <property type="term" value="P:coenzyme A biosynthetic process"/>
    <property type="evidence" value="ECO:0007669"/>
    <property type="project" value="UniProtKB-UniRule"/>
</dbReference>
<gene>
    <name evidence="16" type="primary">coaX</name>
    <name evidence="17" type="ORF">H0A36_21090</name>
</gene>
<comment type="caution">
    <text evidence="16">Lacks conserved residue(s) required for the propagation of feature annotation.</text>
</comment>
<dbReference type="GO" id="GO:0005524">
    <property type="term" value="F:ATP binding"/>
    <property type="evidence" value="ECO:0007669"/>
    <property type="project" value="UniProtKB-UniRule"/>
</dbReference>
<evidence type="ECO:0000256" key="7">
    <source>
        <dbReference type="ARBA" id="ARBA00022490"/>
    </source>
</evidence>
<keyword evidence="10 16" id="KW-0418">Kinase</keyword>
<evidence type="ECO:0000256" key="3">
    <source>
        <dbReference type="ARBA" id="ARBA00004496"/>
    </source>
</evidence>
<keyword evidence="11 16" id="KW-0067">ATP-binding</keyword>
<dbReference type="HAMAP" id="MF_01274">
    <property type="entry name" value="Pantothen_kinase_3"/>
    <property type="match status" value="1"/>
</dbReference>
<evidence type="ECO:0000256" key="4">
    <source>
        <dbReference type="ARBA" id="ARBA00005225"/>
    </source>
</evidence>
<dbReference type="GO" id="GO:0004594">
    <property type="term" value="F:pantothenate kinase activity"/>
    <property type="evidence" value="ECO:0007669"/>
    <property type="project" value="UniProtKB-UniRule"/>
</dbReference>
<dbReference type="InterPro" id="IPR043129">
    <property type="entry name" value="ATPase_NBD"/>
</dbReference>
<comment type="subcellular location">
    <subcellularLocation>
        <location evidence="3 16">Cytoplasm</location>
    </subcellularLocation>
</comment>
<dbReference type="UniPathway" id="UPA00241">
    <property type="reaction ID" value="UER00352"/>
</dbReference>
<evidence type="ECO:0000256" key="13">
    <source>
        <dbReference type="ARBA" id="ARBA00022993"/>
    </source>
</evidence>
<dbReference type="SUPFAM" id="SSF53067">
    <property type="entry name" value="Actin-like ATPase domain"/>
    <property type="match status" value="2"/>
</dbReference>
<evidence type="ECO:0000256" key="9">
    <source>
        <dbReference type="ARBA" id="ARBA00022741"/>
    </source>
</evidence>
<dbReference type="EC" id="2.7.1.33" evidence="6 16"/>
<evidence type="ECO:0000256" key="8">
    <source>
        <dbReference type="ARBA" id="ARBA00022679"/>
    </source>
</evidence>
<organism evidence="17 18">
    <name type="scientific">Spartinivicinus marinus</name>
    <dbReference type="NCBI Taxonomy" id="2994442"/>
    <lineage>
        <taxon>Bacteria</taxon>
        <taxon>Pseudomonadati</taxon>
        <taxon>Pseudomonadota</taxon>
        <taxon>Gammaproteobacteria</taxon>
        <taxon>Oceanospirillales</taxon>
        <taxon>Zooshikellaceae</taxon>
        <taxon>Spartinivicinus</taxon>
    </lineage>
</organism>
<keyword evidence="7 16" id="KW-0963">Cytoplasm</keyword>
<dbReference type="EMBL" id="JACCKB010000043">
    <property type="protein sequence ID" value="NYZ68513.1"/>
    <property type="molecule type" value="Genomic_DNA"/>
</dbReference>
<dbReference type="CDD" id="cd24015">
    <property type="entry name" value="ASKHA_NBD_PanK-III"/>
    <property type="match status" value="1"/>
</dbReference>
<comment type="caution">
    <text evidence="17">The sequence shown here is derived from an EMBL/GenBank/DDBJ whole genome shotgun (WGS) entry which is preliminary data.</text>
</comment>
<name>A0A853I596_9GAMM</name>
<dbReference type="Gene3D" id="3.30.420.40">
    <property type="match status" value="2"/>
</dbReference>
<protein>
    <recommendedName>
        <fullName evidence="15 16">Type III pantothenate kinase</fullName>
        <ecNumber evidence="6 16">2.7.1.33</ecNumber>
    </recommendedName>
    <alternativeName>
        <fullName evidence="16">PanK-III</fullName>
    </alternativeName>
    <alternativeName>
        <fullName evidence="16">Pantothenic acid kinase</fullName>
    </alternativeName>
</protein>
<evidence type="ECO:0000256" key="5">
    <source>
        <dbReference type="ARBA" id="ARBA00011738"/>
    </source>
</evidence>
<dbReference type="PANTHER" id="PTHR34265">
    <property type="entry name" value="TYPE III PANTOTHENATE KINASE"/>
    <property type="match status" value="1"/>
</dbReference>
<dbReference type="RefSeq" id="WP_180570517.1">
    <property type="nucleotide sequence ID" value="NZ_JACCKB010000043.1"/>
</dbReference>
<keyword evidence="12 16" id="KW-0630">Potassium</keyword>
<dbReference type="GO" id="GO:0005737">
    <property type="term" value="C:cytoplasm"/>
    <property type="evidence" value="ECO:0007669"/>
    <property type="project" value="UniProtKB-SubCell"/>
</dbReference>
<proteinExistence type="inferred from homology"/>
<evidence type="ECO:0000313" key="18">
    <source>
        <dbReference type="Proteomes" id="UP000569732"/>
    </source>
</evidence>
<comment type="pathway">
    <text evidence="4 16">Cofactor biosynthesis; coenzyme A biosynthesis; CoA from (R)-pantothenate: step 1/5.</text>
</comment>
<evidence type="ECO:0000256" key="10">
    <source>
        <dbReference type="ARBA" id="ARBA00022777"/>
    </source>
</evidence>
<comment type="function">
    <text evidence="16">Catalyzes the phosphorylation of pantothenate (Pan), the first step in CoA biosynthesis.</text>
</comment>
<evidence type="ECO:0000256" key="2">
    <source>
        <dbReference type="ARBA" id="ARBA00001958"/>
    </source>
</evidence>
<feature type="binding site" evidence="16">
    <location>
        <position position="178"/>
    </location>
    <ligand>
        <name>substrate</name>
    </ligand>
</feature>
<dbReference type="AlphaFoldDB" id="A0A853I596"/>
<comment type="catalytic activity">
    <reaction evidence="1 16">
        <text>(R)-pantothenate + ATP = (R)-4'-phosphopantothenate + ADP + H(+)</text>
        <dbReference type="Rhea" id="RHEA:16373"/>
        <dbReference type="ChEBI" id="CHEBI:10986"/>
        <dbReference type="ChEBI" id="CHEBI:15378"/>
        <dbReference type="ChEBI" id="CHEBI:29032"/>
        <dbReference type="ChEBI" id="CHEBI:30616"/>
        <dbReference type="ChEBI" id="CHEBI:456216"/>
        <dbReference type="EC" id="2.7.1.33"/>
    </reaction>
</comment>
<comment type="subunit">
    <text evidence="5 16">Homodimer.</text>
</comment>
<keyword evidence="8 16" id="KW-0808">Transferase</keyword>
<comment type="cofactor">
    <cofactor evidence="16">
        <name>NH4(+)</name>
        <dbReference type="ChEBI" id="CHEBI:28938"/>
    </cofactor>
    <cofactor evidence="16">
        <name>K(+)</name>
        <dbReference type="ChEBI" id="CHEBI:29103"/>
    </cofactor>
    <text evidence="16">A monovalent cation. Ammonium or potassium.</text>
</comment>
<comment type="cofactor">
    <cofactor evidence="2">
        <name>K(+)</name>
        <dbReference type="ChEBI" id="CHEBI:29103"/>
    </cofactor>
</comment>
<evidence type="ECO:0000256" key="6">
    <source>
        <dbReference type="ARBA" id="ARBA00012102"/>
    </source>
</evidence>
<evidence type="ECO:0000256" key="11">
    <source>
        <dbReference type="ARBA" id="ARBA00022840"/>
    </source>
</evidence>
<evidence type="ECO:0000256" key="14">
    <source>
        <dbReference type="ARBA" id="ARBA00038036"/>
    </source>
</evidence>
<feature type="binding site" evidence="16">
    <location>
        <position position="126"/>
    </location>
    <ligand>
        <name>ATP</name>
        <dbReference type="ChEBI" id="CHEBI:30616"/>
    </ligand>
</feature>
<evidence type="ECO:0000256" key="1">
    <source>
        <dbReference type="ARBA" id="ARBA00001206"/>
    </source>
</evidence>
<feature type="binding site" evidence="16">
    <location>
        <begin position="7"/>
        <end position="14"/>
    </location>
    <ligand>
        <name>ATP</name>
        <dbReference type="ChEBI" id="CHEBI:30616"/>
    </ligand>
</feature>
<evidence type="ECO:0000313" key="17">
    <source>
        <dbReference type="EMBL" id="NYZ68513.1"/>
    </source>
</evidence>
<dbReference type="PANTHER" id="PTHR34265:SF1">
    <property type="entry name" value="TYPE III PANTOTHENATE KINASE"/>
    <property type="match status" value="1"/>
</dbReference>
<dbReference type="Proteomes" id="UP000569732">
    <property type="component" value="Unassembled WGS sequence"/>
</dbReference>
<dbReference type="InterPro" id="IPR004619">
    <property type="entry name" value="Type_III_PanK"/>
</dbReference>
<evidence type="ECO:0000256" key="15">
    <source>
        <dbReference type="ARBA" id="ARBA00040883"/>
    </source>
</evidence>